<evidence type="ECO:0000259" key="2">
    <source>
        <dbReference type="Pfam" id="PF25881"/>
    </source>
</evidence>
<evidence type="ECO:0000256" key="1">
    <source>
        <dbReference type="SAM" id="Coils"/>
    </source>
</evidence>
<name>A0A5B9MJ90_9BACT</name>
<dbReference type="AlphaFoldDB" id="A0A5B9MJ90"/>
<dbReference type="Gene3D" id="2.40.50.100">
    <property type="match status" value="1"/>
</dbReference>
<dbReference type="KEGG" id="smam:Mal15_37410"/>
<evidence type="ECO:0000313" key="4">
    <source>
        <dbReference type="Proteomes" id="UP000321353"/>
    </source>
</evidence>
<accession>A0A5B9MJ90</accession>
<organism evidence="3 4">
    <name type="scientific">Stieleria maiorica</name>
    <dbReference type="NCBI Taxonomy" id="2795974"/>
    <lineage>
        <taxon>Bacteria</taxon>
        <taxon>Pseudomonadati</taxon>
        <taxon>Planctomycetota</taxon>
        <taxon>Planctomycetia</taxon>
        <taxon>Pirellulales</taxon>
        <taxon>Pirellulaceae</taxon>
        <taxon>Stieleria</taxon>
    </lineage>
</organism>
<dbReference type="Pfam" id="PF25881">
    <property type="entry name" value="HH_YBHG"/>
    <property type="match status" value="1"/>
</dbReference>
<dbReference type="InterPro" id="IPR059052">
    <property type="entry name" value="HH_YbhG-like"/>
</dbReference>
<dbReference type="EMBL" id="CP036264">
    <property type="protein sequence ID" value="QEF99675.1"/>
    <property type="molecule type" value="Genomic_DNA"/>
</dbReference>
<keyword evidence="4" id="KW-1185">Reference proteome</keyword>
<evidence type="ECO:0000313" key="3">
    <source>
        <dbReference type="EMBL" id="QEF99675.1"/>
    </source>
</evidence>
<protein>
    <submittedName>
        <fullName evidence="3">Putative efflux pump membrane fusion protein</fullName>
    </submittedName>
</protein>
<feature type="coiled-coil region" evidence="1">
    <location>
        <begin position="67"/>
        <end position="94"/>
    </location>
</feature>
<keyword evidence="1" id="KW-0175">Coiled coil</keyword>
<dbReference type="GO" id="GO:0015562">
    <property type="term" value="F:efflux transmembrane transporter activity"/>
    <property type="evidence" value="ECO:0007669"/>
    <property type="project" value="TreeGrafter"/>
</dbReference>
<dbReference type="Proteomes" id="UP000321353">
    <property type="component" value="Chromosome"/>
</dbReference>
<dbReference type="PANTHER" id="PTHR30469">
    <property type="entry name" value="MULTIDRUG RESISTANCE PROTEIN MDTA"/>
    <property type="match status" value="1"/>
</dbReference>
<dbReference type="Gene3D" id="1.10.287.470">
    <property type="entry name" value="Helix hairpin bin"/>
    <property type="match status" value="1"/>
</dbReference>
<proteinExistence type="predicted"/>
<gene>
    <name evidence="3" type="ORF">Mal15_37410</name>
</gene>
<dbReference type="PANTHER" id="PTHR30469:SF11">
    <property type="entry name" value="BLL4320 PROTEIN"/>
    <property type="match status" value="1"/>
</dbReference>
<reference evidence="3 4" key="1">
    <citation type="submission" date="2019-02" db="EMBL/GenBank/DDBJ databases">
        <title>Planctomycetal bacteria perform biofilm scaping via a novel small molecule.</title>
        <authorList>
            <person name="Jeske O."/>
            <person name="Boedeker C."/>
            <person name="Wiegand S."/>
            <person name="Breitling P."/>
            <person name="Kallscheuer N."/>
            <person name="Jogler M."/>
            <person name="Rohde M."/>
            <person name="Petersen J."/>
            <person name="Medema M.H."/>
            <person name="Surup F."/>
            <person name="Jogler C."/>
        </authorList>
    </citation>
    <scope>NUCLEOTIDE SEQUENCE [LARGE SCALE GENOMIC DNA]</scope>
    <source>
        <strain evidence="3 4">Mal15</strain>
    </source>
</reference>
<dbReference type="GO" id="GO:1990281">
    <property type="term" value="C:efflux pump complex"/>
    <property type="evidence" value="ECO:0007669"/>
    <property type="project" value="TreeGrafter"/>
</dbReference>
<dbReference type="Gene3D" id="2.40.30.170">
    <property type="match status" value="1"/>
</dbReference>
<feature type="domain" description="YbhG-like alpha-helical hairpin" evidence="2">
    <location>
        <begin position="51"/>
        <end position="159"/>
    </location>
</feature>
<sequence>MTALSFEFGGRLESVAIDEGSVVQSGSVVARLDTSILEAEKAVLLSRRAAESAVLDRLRKGERKEIIAAALAKVRRLESEVKLAASDRKRAEKVVAGGSISRSAYDQAVALHESAGFALEEARQRLDELKAGSREEDISAQVSRVASTDAELKLLDVRLSKSTLVSPFDAICVGRFHDEGDALLPGEVVLELNESDALQARFAVPAPQLPTASQASCVHVGNQRYATGDIVQVPRVDGRSRTVDVVIPLKTAPQERVLPGMVCTLDLEKRVEADCVELPLSALVASIRGLWSCYRLHESDSDPEIYDVEKFDVTPIHTDGDRVYVVSALPDQSLVVNDGVHKLSPGMRVRLAKMHR</sequence>
<dbReference type="Gene3D" id="2.40.420.20">
    <property type="match status" value="1"/>
</dbReference>